<keyword evidence="1" id="KW-0472">Membrane</keyword>
<accession>A0ABD2PZY6</accession>
<gene>
    <name evidence="2" type="ORF">Ciccas_008486</name>
</gene>
<sequence length="104" mass="11608">MSDNITYSDNAFLASFERTTGIANESLAITVLVLIFLGVLLILIFIITICCICKKLRTTSKIRRRPKMRGLYKDEVPGAEGNIKAVVGSFEYALEYDAKKSNLK</sequence>
<evidence type="ECO:0000313" key="2">
    <source>
        <dbReference type="EMBL" id="KAL3312919.1"/>
    </source>
</evidence>
<protein>
    <submittedName>
        <fullName evidence="2">Uncharacterized protein</fullName>
    </submittedName>
</protein>
<comment type="caution">
    <text evidence="2">The sequence shown here is derived from an EMBL/GenBank/DDBJ whole genome shotgun (WGS) entry which is preliminary data.</text>
</comment>
<keyword evidence="1" id="KW-0812">Transmembrane</keyword>
<dbReference type="EMBL" id="JBJKFK010001507">
    <property type="protein sequence ID" value="KAL3312919.1"/>
    <property type="molecule type" value="Genomic_DNA"/>
</dbReference>
<organism evidence="2 3">
    <name type="scientific">Cichlidogyrus casuarinus</name>
    <dbReference type="NCBI Taxonomy" id="1844966"/>
    <lineage>
        <taxon>Eukaryota</taxon>
        <taxon>Metazoa</taxon>
        <taxon>Spiralia</taxon>
        <taxon>Lophotrochozoa</taxon>
        <taxon>Platyhelminthes</taxon>
        <taxon>Monogenea</taxon>
        <taxon>Monopisthocotylea</taxon>
        <taxon>Dactylogyridea</taxon>
        <taxon>Ancyrocephalidae</taxon>
        <taxon>Cichlidogyrus</taxon>
    </lineage>
</organism>
<name>A0ABD2PZY6_9PLAT</name>
<keyword evidence="1" id="KW-1133">Transmembrane helix</keyword>
<dbReference type="AlphaFoldDB" id="A0ABD2PZY6"/>
<keyword evidence="3" id="KW-1185">Reference proteome</keyword>
<feature type="transmembrane region" description="Helical" evidence="1">
    <location>
        <begin position="27"/>
        <end position="53"/>
    </location>
</feature>
<reference evidence="2 3" key="1">
    <citation type="submission" date="2024-11" db="EMBL/GenBank/DDBJ databases">
        <title>Adaptive evolution of stress response genes in parasites aligns with host niche diversity.</title>
        <authorList>
            <person name="Hahn C."/>
            <person name="Resl P."/>
        </authorList>
    </citation>
    <scope>NUCLEOTIDE SEQUENCE [LARGE SCALE GENOMIC DNA]</scope>
    <source>
        <strain evidence="2">EGGRZ-B1_66</strain>
        <tissue evidence="2">Body</tissue>
    </source>
</reference>
<dbReference type="Proteomes" id="UP001626550">
    <property type="component" value="Unassembled WGS sequence"/>
</dbReference>
<evidence type="ECO:0000313" key="3">
    <source>
        <dbReference type="Proteomes" id="UP001626550"/>
    </source>
</evidence>
<feature type="non-terminal residue" evidence="2">
    <location>
        <position position="104"/>
    </location>
</feature>
<proteinExistence type="predicted"/>
<evidence type="ECO:0000256" key="1">
    <source>
        <dbReference type="SAM" id="Phobius"/>
    </source>
</evidence>